<dbReference type="InterPro" id="IPR014048">
    <property type="entry name" value="MethylDNA_cys_MeTrfase_DNA-bd"/>
</dbReference>
<evidence type="ECO:0000256" key="8">
    <source>
        <dbReference type="ARBA" id="ARBA00049348"/>
    </source>
</evidence>
<gene>
    <name evidence="12" type="ORF">K8V82_05495</name>
</gene>
<evidence type="ECO:0000313" key="12">
    <source>
        <dbReference type="EMBL" id="HJF94230.1"/>
    </source>
</evidence>
<dbReference type="RefSeq" id="WP_226395046.1">
    <property type="nucleotide sequence ID" value="NZ_CAUGIN010000006.1"/>
</dbReference>
<dbReference type="GO" id="GO:0032259">
    <property type="term" value="P:methylation"/>
    <property type="evidence" value="ECO:0007669"/>
    <property type="project" value="UniProtKB-KW"/>
</dbReference>
<evidence type="ECO:0000259" key="10">
    <source>
        <dbReference type="Pfam" id="PF01035"/>
    </source>
</evidence>
<evidence type="ECO:0000256" key="1">
    <source>
        <dbReference type="ARBA" id="ARBA00001286"/>
    </source>
</evidence>
<evidence type="ECO:0000256" key="4">
    <source>
        <dbReference type="ARBA" id="ARBA00022603"/>
    </source>
</evidence>
<dbReference type="GO" id="GO:0005737">
    <property type="term" value="C:cytoplasm"/>
    <property type="evidence" value="ECO:0007669"/>
    <property type="project" value="UniProtKB-SubCell"/>
</dbReference>
<comment type="similarity">
    <text evidence="2 9">Belongs to the MGMT family.</text>
</comment>
<keyword evidence="7 9" id="KW-0234">DNA repair</keyword>
<comment type="catalytic activity">
    <reaction evidence="1 9">
        <text>a 4-O-methyl-thymidine in DNA + L-cysteinyl-[protein] = a thymidine in DNA + S-methyl-L-cysteinyl-[protein]</text>
        <dbReference type="Rhea" id="RHEA:53428"/>
        <dbReference type="Rhea" id="RHEA-COMP:10131"/>
        <dbReference type="Rhea" id="RHEA-COMP:10132"/>
        <dbReference type="Rhea" id="RHEA-COMP:13555"/>
        <dbReference type="Rhea" id="RHEA-COMP:13556"/>
        <dbReference type="ChEBI" id="CHEBI:29950"/>
        <dbReference type="ChEBI" id="CHEBI:82612"/>
        <dbReference type="ChEBI" id="CHEBI:137386"/>
        <dbReference type="ChEBI" id="CHEBI:137387"/>
        <dbReference type="EC" id="2.1.1.63"/>
    </reaction>
</comment>
<organism evidence="12 13">
    <name type="scientific">Lachnoclostridium phocaeense</name>
    <dbReference type="NCBI Taxonomy" id="1871021"/>
    <lineage>
        <taxon>Bacteria</taxon>
        <taxon>Bacillati</taxon>
        <taxon>Bacillota</taxon>
        <taxon>Clostridia</taxon>
        <taxon>Lachnospirales</taxon>
        <taxon>Lachnospiraceae</taxon>
    </lineage>
</organism>
<feature type="domain" description="Methylated-DNA-[protein]-cysteine S-methyltransferase DNA binding" evidence="10">
    <location>
        <begin position="83"/>
        <end position="174"/>
    </location>
</feature>
<name>A0A921I0H3_9FIRM</name>
<dbReference type="PROSITE" id="PS00374">
    <property type="entry name" value="MGMT"/>
    <property type="match status" value="1"/>
</dbReference>
<keyword evidence="5 9" id="KW-0808">Transferase</keyword>
<reference evidence="12" key="1">
    <citation type="journal article" date="2021" name="PeerJ">
        <title>Extensive microbial diversity within the chicken gut microbiome revealed by metagenomics and culture.</title>
        <authorList>
            <person name="Gilroy R."/>
            <person name="Ravi A."/>
            <person name="Getino M."/>
            <person name="Pursley I."/>
            <person name="Horton D.L."/>
            <person name="Alikhan N.F."/>
            <person name="Baker D."/>
            <person name="Gharbi K."/>
            <person name="Hall N."/>
            <person name="Watson M."/>
            <person name="Adriaenssens E.M."/>
            <person name="Foster-Nyarko E."/>
            <person name="Jarju S."/>
            <person name="Secka A."/>
            <person name="Antonio M."/>
            <person name="Oren A."/>
            <person name="Chaudhuri R.R."/>
            <person name="La Ragione R."/>
            <person name="Hildebrand F."/>
            <person name="Pallen M.J."/>
        </authorList>
    </citation>
    <scope>NUCLEOTIDE SEQUENCE</scope>
    <source>
        <strain evidence="12">ChiSjej5B23-16112</strain>
    </source>
</reference>
<accession>A0A921I0H3</accession>
<evidence type="ECO:0000313" key="13">
    <source>
        <dbReference type="Proteomes" id="UP000769156"/>
    </source>
</evidence>
<dbReference type="GO" id="GO:0003908">
    <property type="term" value="F:methylated-DNA-[protein]-cysteine S-methyltransferase activity"/>
    <property type="evidence" value="ECO:0007669"/>
    <property type="project" value="UniProtKB-UniRule"/>
</dbReference>
<evidence type="ECO:0000256" key="6">
    <source>
        <dbReference type="ARBA" id="ARBA00022763"/>
    </source>
</evidence>
<feature type="domain" description="Methylguanine DNA methyltransferase ribonuclease-like" evidence="11">
    <location>
        <begin position="6"/>
        <end position="70"/>
    </location>
</feature>
<comment type="miscellaneous">
    <text evidence="9">This enzyme catalyzes only one turnover and therefore is not strictly catalytic. According to one definition, an enzyme is a biocatalyst that acts repeatedly and over many reaction cycles.</text>
</comment>
<comment type="function">
    <text evidence="9">Involved in the cellular defense against the biological effects of O6-methylguanine (O6-MeG) and O4-methylthymine (O4-MeT) in DNA. Repairs the methylated nucleobase in DNA by stoichiometrically transferring the methyl group to a cysteine residue in the enzyme. This is a suicide reaction: the enzyme is irreversibly inactivated.</text>
</comment>
<sequence>MEYICSYRSPIGEMIMASDGEHLTGLWFQGQKYFASTLGEKYTDLQGDGSHLPVFAQTKKWLDVYFAGEQPASLPPLAPKGSAFRRQVWEILLEIPYGETVTYGEIARKVFGGGREDGEAEKKRGMSAQAVGGAVGHNPISILIPCHRVLGSSGQLTGYAGGLDKKEYLLTLERKSRSEK</sequence>
<dbReference type="NCBIfam" id="TIGR00589">
    <property type="entry name" value="ogt"/>
    <property type="match status" value="1"/>
</dbReference>
<keyword evidence="4 9" id="KW-0489">Methyltransferase</keyword>
<keyword evidence="3 9" id="KW-0963">Cytoplasm</keyword>
<protein>
    <recommendedName>
        <fullName evidence="9">Methylated-DNA--protein-cysteine methyltransferase</fullName>
        <ecNumber evidence="9">2.1.1.63</ecNumber>
    </recommendedName>
    <alternativeName>
        <fullName evidence="9">6-O-methylguanine-DNA methyltransferase</fullName>
        <shortName evidence="9">MGMT</shortName>
    </alternativeName>
    <alternativeName>
        <fullName evidence="9">O-6-methylguanine-DNA-alkyltransferase</fullName>
    </alternativeName>
</protein>
<dbReference type="EMBL" id="DYVY01000090">
    <property type="protein sequence ID" value="HJF94230.1"/>
    <property type="molecule type" value="Genomic_DNA"/>
</dbReference>
<dbReference type="HAMAP" id="MF_00772">
    <property type="entry name" value="OGT"/>
    <property type="match status" value="1"/>
</dbReference>
<dbReference type="InterPro" id="IPR036388">
    <property type="entry name" value="WH-like_DNA-bd_sf"/>
</dbReference>
<dbReference type="Gene3D" id="3.30.160.70">
    <property type="entry name" value="Methylated DNA-protein cysteine methyltransferase domain"/>
    <property type="match status" value="1"/>
</dbReference>
<dbReference type="PANTHER" id="PTHR10815:SF5">
    <property type="entry name" value="METHYLATED-DNA--PROTEIN-CYSTEINE METHYLTRANSFERASE"/>
    <property type="match status" value="1"/>
</dbReference>
<dbReference type="InterPro" id="IPR001497">
    <property type="entry name" value="MethylDNA_cys_MeTrfase_AS"/>
</dbReference>
<dbReference type="InterPro" id="IPR036217">
    <property type="entry name" value="MethylDNA_cys_MeTrfase_DNAb"/>
</dbReference>
<dbReference type="CDD" id="cd06445">
    <property type="entry name" value="ATase"/>
    <property type="match status" value="1"/>
</dbReference>
<comment type="caution">
    <text evidence="12">The sequence shown here is derived from an EMBL/GenBank/DDBJ whole genome shotgun (WGS) entry which is preliminary data.</text>
</comment>
<dbReference type="InterPro" id="IPR008332">
    <property type="entry name" value="MethylG_MeTrfase_N"/>
</dbReference>
<evidence type="ECO:0000256" key="5">
    <source>
        <dbReference type="ARBA" id="ARBA00022679"/>
    </source>
</evidence>
<dbReference type="SUPFAM" id="SSF53155">
    <property type="entry name" value="Methylated DNA-protein cysteine methyltransferase domain"/>
    <property type="match status" value="1"/>
</dbReference>
<dbReference type="EC" id="2.1.1.63" evidence="9"/>
<dbReference type="InterPro" id="IPR023546">
    <property type="entry name" value="MGMT"/>
</dbReference>
<evidence type="ECO:0000256" key="7">
    <source>
        <dbReference type="ARBA" id="ARBA00023204"/>
    </source>
</evidence>
<dbReference type="Proteomes" id="UP000769156">
    <property type="component" value="Unassembled WGS sequence"/>
</dbReference>
<feature type="active site" description="Nucleophile; methyl group acceptor" evidence="9">
    <location>
        <position position="146"/>
    </location>
</feature>
<evidence type="ECO:0000256" key="3">
    <source>
        <dbReference type="ARBA" id="ARBA00022490"/>
    </source>
</evidence>
<evidence type="ECO:0000259" key="11">
    <source>
        <dbReference type="Pfam" id="PF02870"/>
    </source>
</evidence>
<dbReference type="InterPro" id="IPR036631">
    <property type="entry name" value="MGMT_N_sf"/>
</dbReference>
<dbReference type="Pfam" id="PF01035">
    <property type="entry name" value="DNA_binding_1"/>
    <property type="match status" value="1"/>
</dbReference>
<evidence type="ECO:0000256" key="2">
    <source>
        <dbReference type="ARBA" id="ARBA00008711"/>
    </source>
</evidence>
<dbReference type="PANTHER" id="PTHR10815">
    <property type="entry name" value="METHYLATED-DNA--PROTEIN-CYSTEINE METHYLTRANSFERASE"/>
    <property type="match status" value="1"/>
</dbReference>
<proteinExistence type="inferred from homology"/>
<dbReference type="Pfam" id="PF02870">
    <property type="entry name" value="Methyltransf_1N"/>
    <property type="match status" value="1"/>
</dbReference>
<evidence type="ECO:0000256" key="9">
    <source>
        <dbReference type="HAMAP-Rule" id="MF_00772"/>
    </source>
</evidence>
<keyword evidence="6 9" id="KW-0227">DNA damage</keyword>
<dbReference type="FunFam" id="1.10.10.10:FF:000214">
    <property type="entry name" value="Methylated-DNA--protein-cysteine methyltransferase"/>
    <property type="match status" value="1"/>
</dbReference>
<dbReference type="Gene3D" id="1.10.10.10">
    <property type="entry name" value="Winged helix-like DNA-binding domain superfamily/Winged helix DNA-binding domain"/>
    <property type="match status" value="1"/>
</dbReference>
<reference evidence="12" key="2">
    <citation type="submission" date="2021-09" db="EMBL/GenBank/DDBJ databases">
        <authorList>
            <person name="Gilroy R."/>
        </authorList>
    </citation>
    <scope>NUCLEOTIDE SEQUENCE</scope>
    <source>
        <strain evidence="12">ChiSjej5B23-16112</strain>
    </source>
</reference>
<comment type="subcellular location">
    <subcellularLocation>
        <location evidence="9">Cytoplasm</location>
    </subcellularLocation>
</comment>
<comment type="catalytic activity">
    <reaction evidence="8 9">
        <text>a 6-O-methyl-2'-deoxyguanosine in DNA + L-cysteinyl-[protein] = S-methyl-L-cysteinyl-[protein] + a 2'-deoxyguanosine in DNA</text>
        <dbReference type="Rhea" id="RHEA:24000"/>
        <dbReference type="Rhea" id="RHEA-COMP:10131"/>
        <dbReference type="Rhea" id="RHEA-COMP:10132"/>
        <dbReference type="Rhea" id="RHEA-COMP:11367"/>
        <dbReference type="Rhea" id="RHEA-COMP:11368"/>
        <dbReference type="ChEBI" id="CHEBI:29950"/>
        <dbReference type="ChEBI" id="CHEBI:82612"/>
        <dbReference type="ChEBI" id="CHEBI:85445"/>
        <dbReference type="ChEBI" id="CHEBI:85448"/>
        <dbReference type="EC" id="2.1.1.63"/>
    </reaction>
</comment>
<dbReference type="SUPFAM" id="SSF46767">
    <property type="entry name" value="Methylated DNA-protein cysteine methyltransferase, C-terminal domain"/>
    <property type="match status" value="1"/>
</dbReference>
<dbReference type="GO" id="GO:0006307">
    <property type="term" value="P:DNA alkylation repair"/>
    <property type="evidence" value="ECO:0007669"/>
    <property type="project" value="UniProtKB-UniRule"/>
</dbReference>
<dbReference type="AlphaFoldDB" id="A0A921I0H3"/>